<feature type="transmembrane region" description="Helical" evidence="8">
    <location>
        <begin position="165"/>
        <end position="187"/>
    </location>
</feature>
<organism evidence="9 10">
    <name type="scientific">Kaistia dalseonensis</name>
    <dbReference type="NCBI Taxonomy" id="410840"/>
    <lineage>
        <taxon>Bacteria</taxon>
        <taxon>Pseudomonadati</taxon>
        <taxon>Pseudomonadota</taxon>
        <taxon>Alphaproteobacteria</taxon>
        <taxon>Hyphomicrobiales</taxon>
        <taxon>Kaistiaceae</taxon>
        <taxon>Kaistia</taxon>
    </lineage>
</organism>
<evidence type="ECO:0000313" key="10">
    <source>
        <dbReference type="Proteomes" id="UP001241603"/>
    </source>
</evidence>
<feature type="transmembrane region" description="Helical" evidence="8">
    <location>
        <begin position="127"/>
        <end position="145"/>
    </location>
</feature>
<reference evidence="9 10" key="1">
    <citation type="submission" date="2023-07" db="EMBL/GenBank/DDBJ databases">
        <title>Genomic Encyclopedia of Type Strains, Phase IV (KMG-IV): sequencing the most valuable type-strain genomes for metagenomic binning, comparative biology and taxonomic classification.</title>
        <authorList>
            <person name="Goeker M."/>
        </authorList>
    </citation>
    <scope>NUCLEOTIDE SEQUENCE [LARGE SCALE GENOMIC DNA]</scope>
    <source>
        <strain evidence="9 10">B6-8</strain>
    </source>
</reference>
<name>A0ABU0H3Y5_9HYPH</name>
<dbReference type="Pfam" id="PF02653">
    <property type="entry name" value="BPD_transp_2"/>
    <property type="match status" value="1"/>
</dbReference>
<keyword evidence="5 8" id="KW-0812">Transmembrane</keyword>
<dbReference type="RefSeq" id="WP_266347954.1">
    <property type="nucleotide sequence ID" value="NZ_JAPKNG010000002.1"/>
</dbReference>
<accession>A0ABU0H3Y5</accession>
<feature type="transmembrane region" description="Helical" evidence="8">
    <location>
        <begin position="46"/>
        <end position="66"/>
    </location>
</feature>
<evidence type="ECO:0000256" key="3">
    <source>
        <dbReference type="ARBA" id="ARBA00022475"/>
    </source>
</evidence>
<comment type="caution">
    <text evidence="9">The sequence shown here is derived from an EMBL/GenBank/DDBJ whole genome shotgun (WGS) entry which is preliminary data.</text>
</comment>
<keyword evidence="2" id="KW-0813">Transport</keyword>
<evidence type="ECO:0000256" key="2">
    <source>
        <dbReference type="ARBA" id="ARBA00022448"/>
    </source>
</evidence>
<evidence type="ECO:0000256" key="8">
    <source>
        <dbReference type="SAM" id="Phobius"/>
    </source>
</evidence>
<evidence type="ECO:0000256" key="4">
    <source>
        <dbReference type="ARBA" id="ARBA00022519"/>
    </source>
</evidence>
<evidence type="ECO:0000256" key="1">
    <source>
        <dbReference type="ARBA" id="ARBA00004651"/>
    </source>
</evidence>
<keyword evidence="6 8" id="KW-1133">Transmembrane helix</keyword>
<feature type="transmembrane region" description="Helical" evidence="8">
    <location>
        <begin position="276"/>
        <end position="293"/>
    </location>
</feature>
<keyword evidence="3" id="KW-1003">Cell membrane</keyword>
<dbReference type="Proteomes" id="UP001241603">
    <property type="component" value="Unassembled WGS sequence"/>
</dbReference>
<comment type="subcellular location">
    <subcellularLocation>
        <location evidence="1">Cell membrane</location>
        <topology evidence="1">Multi-pass membrane protein</topology>
    </subcellularLocation>
</comment>
<dbReference type="PANTHER" id="PTHR32196">
    <property type="entry name" value="ABC TRANSPORTER PERMEASE PROTEIN YPHD-RELATED-RELATED"/>
    <property type="match status" value="1"/>
</dbReference>
<proteinExistence type="predicted"/>
<keyword evidence="4" id="KW-0997">Cell inner membrane</keyword>
<feature type="transmembrane region" description="Helical" evidence="8">
    <location>
        <begin position="20"/>
        <end position="40"/>
    </location>
</feature>
<dbReference type="CDD" id="cd06579">
    <property type="entry name" value="TM_PBP1_transp_AraH_like"/>
    <property type="match status" value="1"/>
</dbReference>
<evidence type="ECO:0000256" key="5">
    <source>
        <dbReference type="ARBA" id="ARBA00022692"/>
    </source>
</evidence>
<feature type="transmembrane region" description="Helical" evidence="8">
    <location>
        <begin position="250"/>
        <end position="269"/>
    </location>
</feature>
<gene>
    <name evidence="9" type="ORF">QO014_001401</name>
</gene>
<evidence type="ECO:0000313" key="9">
    <source>
        <dbReference type="EMBL" id="MDQ0437016.1"/>
    </source>
</evidence>
<feature type="transmembrane region" description="Helical" evidence="8">
    <location>
        <begin position="221"/>
        <end position="244"/>
    </location>
</feature>
<feature type="transmembrane region" description="Helical" evidence="8">
    <location>
        <begin position="73"/>
        <end position="94"/>
    </location>
</feature>
<sequence length="331" mass="35179">MSASQTERRQGGFKLTQENIVFFIALLLFIGFSVLLPGFFDTSNLLSLVQNVAILGILGIGMGIVVIGRGIDLAMVSTMALSTAWTVALINRGFGTAEAIGLGLAFAAAVGIIMGVLVAYVEIPAIFATLAMSTVIYGFGRLALVDLDVIYLPDNAIWLRSISNSFLGVPLPVIWFSVLAIVAYLFLRFTKWGRYFYAIGDNRAAARITGIPVRPMTVIQYLISSMIAFGAGLITASLLASVNIRVAQSTMVYDVILVVVLGGIGLSGGKGGVRNILVGTILIGILLNGMTILDMPFTMQNIVKGTVLLIAIIVDSLANPRDEQTAQQGDI</sequence>
<evidence type="ECO:0000256" key="7">
    <source>
        <dbReference type="ARBA" id="ARBA00023136"/>
    </source>
</evidence>
<dbReference type="EMBL" id="JAUSVO010000002">
    <property type="protein sequence ID" value="MDQ0437016.1"/>
    <property type="molecule type" value="Genomic_DNA"/>
</dbReference>
<protein>
    <submittedName>
        <fullName evidence="9">Ribose transport system permease protein</fullName>
    </submittedName>
</protein>
<keyword evidence="7 8" id="KW-0472">Membrane</keyword>
<evidence type="ECO:0000256" key="6">
    <source>
        <dbReference type="ARBA" id="ARBA00022989"/>
    </source>
</evidence>
<feature type="transmembrane region" description="Helical" evidence="8">
    <location>
        <begin position="100"/>
        <end position="120"/>
    </location>
</feature>
<dbReference type="InterPro" id="IPR001851">
    <property type="entry name" value="ABC_transp_permease"/>
</dbReference>
<dbReference type="PANTHER" id="PTHR32196:SF21">
    <property type="entry name" value="ABC TRANSPORTER PERMEASE PROTEIN YPHD-RELATED"/>
    <property type="match status" value="1"/>
</dbReference>
<keyword evidence="10" id="KW-1185">Reference proteome</keyword>